<feature type="transmembrane region" description="Helical" evidence="12">
    <location>
        <begin position="565"/>
        <end position="582"/>
    </location>
</feature>
<dbReference type="OrthoDB" id="1700726at2759"/>
<comment type="subcellular location">
    <subcellularLocation>
        <location evidence="1">Membrane</location>
        <topology evidence="1">Multi-pass membrane protein</topology>
    </subcellularLocation>
</comment>
<evidence type="ECO:0000256" key="9">
    <source>
        <dbReference type="ARBA" id="ARBA00023170"/>
    </source>
</evidence>
<feature type="transmembrane region" description="Helical" evidence="12">
    <location>
        <begin position="651"/>
        <end position="674"/>
    </location>
</feature>
<evidence type="ECO:0000256" key="10">
    <source>
        <dbReference type="ARBA" id="ARBA00023224"/>
    </source>
</evidence>
<dbReference type="PANTHER" id="PTHR43272">
    <property type="entry name" value="LONG-CHAIN-FATTY-ACID--COA LIGASE"/>
    <property type="match status" value="1"/>
</dbReference>
<evidence type="ECO:0000256" key="12">
    <source>
        <dbReference type="SAM" id="Phobius"/>
    </source>
</evidence>
<evidence type="ECO:0000313" key="14">
    <source>
        <dbReference type="EMBL" id="KAJ6646306.1"/>
    </source>
</evidence>
<dbReference type="Proteomes" id="UP001151699">
    <property type="component" value="Chromosome A"/>
</dbReference>
<keyword evidence="5" id="KW-0552">Olfaction</keyword>
<evidence type="ECO:0000256" key="6">
    <source>
        <dbReference type="ARBA" id="ARBA00022832"/>
    </source>
</evidence>
<evidence type="ECO:0000256" key="2">
    <source>
        <dbReference type="ARBA" id="ARBA00022598"/>
    </source>
</evidence>
<keyword evidence="9" id="KW-0675">Receptor</keyword>
<keyword evidence="7 12" id="KW-1133">Transmembrane helix</keyword>
<sequence>MYYSGGCVGFYSGDIKELTNDLKALRPTVMPAVPRLLNRVYDKIHSEVSNSAVKRLLFNMAIKSKEAELKRGIIRRNTLWDKIVFRKVQDAFGGNLRLMVVGSAPLAGNVLTFMRCALGCLVVEGYGQTECTAPITCTVQGDSVPEHVGPPVSCCCIKLVDVPEMEYYAVDNQGEICVKGTNVFQGYYKDPERTAETIDENGWHHTGDVGMWLPNGTLKIIDRRKHIFKLSQGEYIVPEKIENIYIRSQYVEQVFVYGESLKSCVVAVVVPDVDVLKSWAHENNIPGTLTVLCNNTKVKDLILTDMLTWGKQVGLKSFEQVKDIYLHPDPFSVQNGLLTPTFKSRRPQLKSYFKPQLEDIYIREKMKVFLKEHSSVVYKKVIKTYQITAFVYQLGVLKENFKLNFMIYVDYALIFHYFVSTVHTIVTKWTNTEDVLRAMCIEGVNVQMFIKVSAIVYYAKPIYALHQEILQAHNQAKGPYQEIMYTWARRLQIITNVQLLLYISTWIGLCLFPLYGYFVVHEQTFIYDTLLPFDRTTSNGYALAIASQIFLTYCTSVTIYAVDLLFLLVILSGAAFFSLFECDCKHLSIAIENENNDARELLIKCIQRSQDIYTYFSKVCTIFEKGCLIQVYSSAFTILLCVFVAKMSDWISVYLIALSACYQLTVYCILGTLIEYKSEEIVKSVYDVPWYKLTVKEQKELQFLLQFVQQTITITVMGGRKLNVQTGCDVYNTIYSMYVLMEQFY</sequence>
<keyword evidence="2 14" id="KW-0436">Ligase</keyword>
<accession>A0A9Q0NB91</accession>
<evidence type="ECO:0000256" key="7">
    <source>
        <dbReference type="ARBA" id="ARBA00022989"/>
    </source>
</evidence>
<dbReference type="InterPro" id="IPR004117">
    <property type="entry name" value="7tm6_olfct_rcpt"/>
</dbReference>
<keyword evidence="6" id="KW-0276">Fatty acid metabolism</keyword>
<dbReference type="EC" id="6.2.1.3" evidence="11"/>
<dbReference type="InterPro" id="IPR042099">
    <property type="entry name" value="ANL_N_sf"/>
</dbReference>
<dbReference type="GO" id="GO:0016020">
    <property type="term" value="C:membrane"/>
    <property type="evidence" value="ECO:0007669"/>
    <property type="project" value="UniProtKB-SubCell"/>
</dbReference>
<dbReference type="SUPFAM" id="SSF56801">
    <property type="entry name" value="Acetyl-CoA synthetase-like"/>
    <property type="match status" value="1"/>
</dbReference>
<reference evidence="14" key="1">
    <citation type="submission" date="2022-07" db="EMBL/GenBank/DDBJ databases">
        <authorList>
            <person name="Trinca V."/>
            <person name="Uliana J.V.C."/>
            <person name="Torres T.T."/>
            <person name="Ward R.J."/>
            <person name="Monesi N."/>
        </authorList>
    </citation>
    <scope>NUCLEOTIDE SEQUENCE</scope>
    <source>
        <strain evidence="14">HSMRA1968</strain>
        <tissue evidence="14">Whole embryos</tissue>
    </source>
</reference>
<comment type="caution">
    <text evidence="14">The sequence shown here is derived from an EMBL/GenBank/DDBJ whole genome shotgun (WGS) entry which is preliminary data.</text>
</comment>
<evidence type="ECO:0000313" key="15">
    <source>
        <dbReference type="Proteomes" id="UP001151699"/>
    </source>
</evidence>
<dbReference type="PANTHER" id="PTHR43272:SF107">
    <property type="entry name" value="LONG-CHAIN-FATTY-ACID--COA LIGASE 5"/>
    <property type="match status" value="1"/>
</dbReference>
<dbReference type="GO" id="GO:0005549">
    <property type="term" value="F:odorant binding"/>
    <property type="evidence" value="ECO:0007669"/>
    <property type="project" value="InterPro"/>
</dbReference>
<evidence type="ECO:0000256" key="4">
    <source>
        <dbReference type="ARBA" id="ARBA00022692"/>
    </source>
</evidence>
<dbReference type="InterPro" id="IPR000873">
    <property type="entry name" value="AMP-dep_synth/lig_dom"/>
</dbReference>
<dbReference type="EMBL" id="WJQU01000001">
    <property type="protein sequence ID" value="KAJ6646306.1"/>
    <property type="molecule type" value="Genomic_DNA"/>
</dbReference>
<dbReference type="GO" id="GO:0007165">
    <property type="term" value="P:signal transduction"/>
    <property type="evidence" value="ECO:0007669"/>
    <property type="project" value="UniProtKB-KW"/>
</dbReference>
<dbReference type="GO" id="GO:0004984">
    <property type="term" value="F:olfactory receptor activity"/>
    <property type="evidence" value="ECO:0007669"/>
    <property type="project" value="InterPro"/>
</dbReference>
<gene>
    <name evidence="14" type="primary">ACSL1</name>
    <name evidence="14" type="ORF">Bhyg_01517</name>
</gene>
<evidence type="ECO:0000256" key="8">
    <source>
        <dbReference type="ARBA" id="ARBA00023136"/>
    </source>
</evidence>
<dbReference type="Pfam" id="PF00501">
    <property type="entry name" value="AMP-binding"/>
    <property type="match status" value="1"/>
</dbReference>
<keyword evidence="8 12" id="KW-0472">Membrane</keyword>
<evidence type="ECO:0000256" key="11">
    <source>
        <dbReference type="ARBA" id="ARBA00026121"/>
    </source>
</evidence>
<keyword evidence="6" id="KW-0443">Lipid metabolism</keyword>
<keyword evidence="4 12" id="KW-0812">Transmembrane</keyword>
<keyword evidence="10" id="KW-0807">Transducer</keyword>
<proteinExistence type="predicted"/>
<feature type="transmembrane region" description="Helical" evidence="12">
    <location>
        <begin position="499"/>
        <end position="520"/>
    </location>
</feature>
<evidence type="ECO:0000259" key="13">
    <source>
        <dbReference type="Pfam" id="PF00501"/>
    </source>
</evidence>
<organism evidence="14 15">
    <name type="scientific">Pseudolycoriella hygida</name>
    <dbReference type="NCBI Taxonomy" id="35572"/>
    <lineage>
        <taxon>Eukaryota</taxon>
        <taxon>Metazoa</taxon>
        <taxon>Ecdysozoa</taxon>
        <taxon>Arthropoda</taxon>
        <taxon>Hexapoda</taxon>
        <taxon>Insecta</taxon>
        <taxon>Pterygota</taxon>
        <taxon>Neoptera</taxon>
        <taxon>Endopterygota</taxon>
        <taxon>Diptera</taxon>
        <taxon>Nematocera</taxon>
        <taxon>Sciaroidea</taxon>
        <taxon>Sciaridae</taxon>
        <taxon>Pseudolycoriella</taxon>
    </lineage>
</organism>
<feature type="transmembrane region" description="Helical" evidence="12">
    <location>
        <begin position="627"/>
        <end position="645"/>
    </location>
</feature>
<dbReference type="Gene3D" id="3.40.50.12780">
    <property type="entry name" value="N-terminal domain of ligase-like"/>
    <property type="match status" value="1"/>
</dbReference>
<keyword evidence="3" id="KW-0716">Sensory transduction</keyword>
<evidence type="ECO:0000256" key="5">
    <source>
        <dbReference type="ARBA" id="ARBA00022725"/>
    </source>
</evidence>
<feature type="domain" description="AMP-dependent synthetase/ligase" evidence="13">
    <location>
        <begin position="2"/>
        <end position="188"/>
    </location>
</feature>
<evidence type="ECO:0000256" key="1">
    <source>
        <dbReference type="ARBA" id="ARBA00004141"/>
    </source>
</evidence>
<evidence type="ECO:0000256" key="3">
    <source>
        <dbReference type="ARBA" id="ARBA00022606"/>
    </source>
</evidence>
<dbReference type="AlphaFoldDB" id="A0A9Q0NB91"/>
<dbReference type="GO" id="GO:0005783">
    <property type="term" value="C:endoplasmic reticulum"/>
    <property type="evidence" value="ECO:0007669"/>
    <property type="project" value="TreeGrafter"/>
</dbReference>
<dbReference type="GO" id="GO:0004467">
    <property type="term" value="F:long-chain fatty acid-CoA ligase activity"/>
    <property type="evidence" value="ECO:0007669"/>
    <property type="project" value="UniProtKB-EC"/>
</dbReference>
<name>A0A9Q0NB91_9DIPT</name>
<protein>
    <recommendedName>
        <fullName evidence="11">long-chain-fatty-acid--CoA ligase</fullName>
        <ecNumber evidence="11">6.2.1.3</ecNumber>
    </recommendedName>
</protein>
<dbReference type="Pfam" id="PF02949">
    <property type="entry name" value="7tm_6"/>
    <property type="match status" value="1"/>
</dbReference>
<keyword evidence="15" id="KW-1185">Reference proteome</keyword>